<evidence type="ECO:0000256" key="6">
    <source>
        <dbReference type="ARBA" id="ARBA00022801"/>
    </source>
</evidence>
<dbReference type="Pfam" id="PF01975">
    <property type="entry name" value="SurE"/>
    <property type="match status" value="1"/>
</dbReference>
<dbReference type="EMBL" id="PYYB01000005">
    <property type="protein sequence ID" value="PTL54345.1"/>
    <property type="molecule type" value="Genomic_DNA"/>
</dbReference>
<dbReference type="GO" id="GO:0000166">
    <property type="term" value="F:nucleotide binding"/>
    <property type="evidence" value="ECO:0007669"/>
    <property type="project" value="UniProtKB-KW"/>
</dbReference>
<evidence type="ECO:0000259" key="8">
    <source>
        <dbReference type="Pfam" id="PF01975"/>
    </source>
</evidence>
<accession>A0A2T4UBT5</accession>
<feature type="binding site" evidence="7">
    <location>
        <position position="41"/>
    </location>
    <ligand>
        <name>a divalent metal cation</name>
        <dbReference type="ChEBI" id="CHEBI:60240"/>
    </ligand>
</feature>
<dbReference type="Proteomes" id="UP000240739">
    <property type="component" value="Unassembled WGS sequence"/>
</dbReference>
<comment type="catalytic activity">
    <reaction evidence="1 7">
        <text>a ribonucleoside 5'-phosphate + H2O = a ribonucleoside + phosphate</text>
        <dbReference type="Rhea" id="RHEA:12484"/>
        <dbReference type="ChEBI" id="CHEBI:15377"/>
        <dbReference type="ChEBI" id="CHEBI:18254"/>
        <dbReference type="ChEBI" id="CHEBI:43474"/>
        <dbReference type="ChEBI" id="CHEBI:58043"/>
        <dbReference type="EC" id="3.1.3.5"/>
    </reaction>
</comment>
<sequence>MRVLLTNDDGIEAEGLHVLRRALRALPGVQVVTIAPDGNRSAIGRGITTRRPLVVERIDFDDGDHGFATDGTPVDCVRLASLGLVEGFTADLVVAGINHGSNLGDDITYSGTVAAAMEGVVLGLPAIAVSQQSDAREMDFRLGDAFDFTVAARFVARVVEELEEIPLPPATLLNVNVPAGEPSGVEVARLGKRIYRDELREHDLDDHGRRRYWIYGTDPTYHDEPGTDLSAVAAGRITVTPLHLDLTQHDGIGPLSMHDLSRLLAPASRDV</sequence>
<dbReference type="GO" id="GO:0008253">
    <property type="term" value="F:5'-nucleotidase activity"/>
    <property type="evidence" value="ECO:0007669"/>
    <property type="project" value="UniProtKB-UniRule"/>
</dbReference>
<keyword evidence="10" id="KW-1185">Reference proteome</keyword>
<keyword evidence="5 7" id="KW-0547">Nucleotide-binding</keyword>
<dbReference type="InterPro" id="IPR002828">
    <property type="entry name" value="SurE-like_Pase/nucleotidase"/>
</dbReference>
<dbReference type="PANTHER" id="PTHR30457:SF12">
    <property type="entry name" value="5'_3'-NUCLEOTIDASE SURE"/>
    <property type="match status" value="1"/>
</dbReference>
<evidence type="ECO:0000256" key="7">
    <source>
        <dbReference type="HAMAP-Rule" id="MF_00060"/>
    </source>
</evidence>
<keyword evidence="4 7" id="KW-0479">Metal-binding</keyword>
<evidence type="ECO:0000313" key="9">
    <source>
        <dbReference type="EMBL" id="PTL54345.1"/>
    </source>
</evidence>
<dbReference type="RefSeq" id="WP_107571287.1">
    <property type="nucleotide sequence ID" value="NZ_PYYB01000005.1"/>
</dbReference>
<comment type="function">
    <text evidence="7">Nucleotidase that shows phosphatase activity on nucleoside 5'-monophosphates.</text>
</comment>
<dbReference type="GO" id="GO:0004309">
    <property type="term" value="F:exopolyphosphatase activity"/>
    <property type="evidence" value="ECO:0007669"/>
    <property type="project" value="TreeGrafter"/>
</dbReference>
<dbReference type="HAMAP" id="MF_00060">
    <property type="entry name" value="SurE"/>
    <property type="match status" value="1"/>
</dbReference>
<comment type="cofactor">
    <cofactor evidence="7">
        <name>a divalent metal cation</name>
        <dbReference type="ChEBI" id="CHEBI:60240"/>
    </cofactor>
    <text evidence="7">Binds 1 divalent metal cation per subunit.</text>
</comment>
<dbReference type="NCBIfam" id="TIGR00087">
    <property type="entry name" value="surE"/>
    <property type="match status" value="1"/>
</dbReference>
<evidence type="ECO:0000256" key="2">
    <source>
        <dbReference type="ARBA" id="ARBA00011062"/>
    </source>
</evidence>
<organism evidence="9 10">
    <name type="scientific">Paraconexibacter algicola</name>
    <dbReference type="NCBI Taxonomy" id="2133960"/>
    <lineage>
        <taxon>Bacteria</taxon>
        <taxon>Bacillati</taxon>
        <taxon>Actinomycetota</taxon>
        <taxon>Thermoleophilia</taxon>
        <taxon>Solirubrobacterales</taxon>
        <taxon>Paraconexibacteraceae</taxon>
        <taxon>Paraconexibacter</taxon>
    </lineage>
</organism>
<keyword evidence="3 7" id="KW-0963">Cytoplasm</keyword>
<dbReference type="InterPro" id="IPR030048">
    <property type="entry name" value="SurE"/>
</dbReference>
<dbReference type="InterPro" id="IPR036523">
    <property type="entry name" value="SurE-like_sf"/>
</dbReference>
<feature type="binding site" evidence="7">
    <location>
        <position position="8"/>
    </location>
    <ligand>
        <name>a divalent metal cation</name>
        <dbReference type="ChEBI" id="CHEBI:60240"/>
    </ligand>
</feature>
<dbReference type="GO" id="GO:0005737">
    <property type="term" value="C:cytoplasm"/>
    <property type="evidence" value="ECO:0007669"/>
    <property type="project" value="UniProtKB-SubCell"/>
</dbReference>
<proteinExistence type="inferred from homology"/>
<dbReference type="AlphaFoldDB" id="A0A2T4UBT5"/>
<evidence type="ECO:0000256" key="4">
    <source>
        <dbReference type="ARBA" id="ARBA00022723"/>
    </source>
</evidence>
<dbReference type="NCBIfam" id="NF001490">
    <property type="entry name" value="PRK00346.1-4"/>
    <property type="match status" value="1"/>
</dbReference>
<comment type="subcellular location">
    <subcellularLocation>
        <location evidence="7">Cytoplasm</location>
    </subcellularLocation>
</comment>
<comment type="caution">
    <text evidence="9">The sequence shown here is derived from an EMBL/GenBank/DDBJ whole genome shotgun (WGS) entry which is preliminary data.</text>
</comment>
<evidence type="ECO:0000256" key="3">
    <source>
        <dbReference type="ARBA" id="ARBA00022490"/>
    </source>
</evidence>
<comment type="similarity">
    <text evidence="2 7">Belongs to the SurE nucleotidase family.</text>
</comment>
<evidence type="ECO:0000313" key="10">
    <source>
        <dbReference type="Proteomes" id="UP000240739"/>
    </source>
</evidence>
<evidence type="ECO:0000256" key="1">
    <source>
        <dbReference type="ARBA" id="ARBA00000815"/>
    </source>
</evidence>
<dbReference type="GO" id="GO:0008254">
    <property type="term" value="F:3'-nucleotidase activity"/>
    <property type="evidence" value="ECO:0007669"/>
    <property type="project" value="TreeGrafter"/>
</dbReference>
<feature type="domain" description="Survival protein SurE-like phosphatase/nucleotidase" evidence="8">
    <location>
        <begin position="3"/>
        <end position="196"/>
    </location>
</feature>
<dbReference type="Gene3D" id="3.40.1210.10">
    <property type="entry name" value="Survival protein SurE-like phosphatase/nucleotidase"/>
    <property type="match status" value="1"/>
</dbReference>
<dbReference type="GO" id="GO:0046872">
    <property type="term" value="F:metal ion binding"/>
    <property type="evidence" value="ECO:0007669"/>
    <property type="project" value="UniProtKB-UniRule"/>
</dbReference>
<reference evidence="9 10" key="1">
    <citation type="submission" date="2018-03" db="EMBL/GenBank/DDBJ databases">
        <title>Aquarubrobacter algicola gen. nov., sp. nov., a novel actinobacterium isolated from shallow eutrophic lake during the end of cyanobacterial harmful algal blooms.</title>
        <authorList>
            <person name="Chun S.J."/>
        </authorList>
    </citation>
    <scope>NUCLEOTIDE SEQUENCE [LARGE SCALE GENOMIC DNA]</scope>
    <source>
        <strain evidence="9 10">Seoho-28</strain>
    </source>
</reference>
<dbReference type="SUPFAM" id="SSF64167">
    <property type="entry name" value="SurE-like"/>
    <property type="match status" value="1"/>
</dbReference>
<feature type="binding site" evidence="7">
    <location>
        <position position="98"/>
    </location>
    <ligand>
        <name>a divalent metal cation</name>
        <dbReference type="ChEBI" id="CHEBI:60240"/>
    </ligand>
</feature>
<dbReference type="EC" id="3.1.3.5" evidence="7"/>
<name>A0A2T4UBT5_9ACTN</name>
<keyword evidence="6 7" id="KW-0378">Hydrolase</keyword>
<protein>
    <recommendedName>
        <fullName evidence="7">5'-nucleotidase SurE</fullName>
        <ecNumber evidence="7">3.1.3.5</ecNumber>
    </recommendedName>
    <alternativeName>
        <fullName evidence="7">Nucleoside 5'-monophosphate phosphohydrolase</fullName>
    </alternativeName>
</protein>
<dbReference type="OrthoDB" id="9780815at2"/>
<gene>
    <name evidence="7" type="primary">surE</name>
    <name evidence="9" type="ORF">C7Y72_21655</name>
</gene>
<evidence type="ECO:0000256" key="5">
    <source>
        <dbReference type="ARBA" id="ARBA00022741"/>
    </source>
</evidence>
<feature type="binding site" evidence="7">
    <location>
        <position position="9"/>
    </location>
    <ligand>
        <name>a divalent metal cation</name>
        <dbReference type="ChEBI" id="CHEBI:60240"/>
    </ligand>
</feature>
<dbReference type="PANTHER" id="PTHR30457">
    <property type="entry name" value="5'-NUCLEOTIDASE SURE"/>
    <property type="match status" value="1"/>
</dbReference>